<keyword evidence="1" id="KW-0521">NADP</keyword>
<dbReference type="Gene3D" id="3.40.50.720">
    <property type="entry name" value="NAD(P)-binding Rossmann-like Domain"/>
    <property type="match status" value="1"/>
</dbReference>
<reference evidence="4 5" key="1">
    <citation type="journal article" date="2024" name="bioRxiv">
        <title>Comparative genomics of Cryptococcus and Kwoniella reveals pathogenesis evolution and contrasting karyotype dynamics via intercentromeric recombination or chromosome fusion.</title>
        <authorList>
            <person name="Coelho M.A."/>
            <person name="David-Palma M."/>
            <person name="Shea T."/>
            <person name="Bowers K."/>
            <person name="McGinley-Smith S."/>
            <person name="Mohammad A.W."/>
            <person name="Gnirke A."/>
            <person name="Yurkov A.M."/>
            <person name="Nowrousian M."/>
            <person name="Sun S."/>
            <person name="Cuomo C.A."/>
            <person name="Heitman J."/>
        </authorList>
    </citation>
    <scope>NUCLEOTIDE SEQUENCE [LARGE SCALE GENOMIC DNA]</scope>
    <source>
        <strain evidence="4 5">CBS 13917</strain>
    </source>
</reference>
<gene>
    <name evidence="4" type="ORF">IAR55_001417</name>
</gene>
<name>A0AAW0Z229_9TREE</name>
<protein>
    <recommendedName>
        <fullName evidence="3">NAD-dependent epimerase/dehydratase domain-containing protein</fullName>
    </recommendedName>
</protein>
<evidence type="ECO:0000256" key="2">
    <source>
        <dbReference type="ARBA" id="ARBA00023277"/>
    </source>
</evidence>
<evidence type="ECO:0000313" key="4">
    <source>
        <dbReference type="EMBL" id="KAK8864171.1"/>
    </source>
</evidence>
<proteinExistence type="predicted"/>
<keyword evidence="2" id="KW-0119">Carbohydrate metabolism</keyword>
<evidence type="ECO:0000259" key="3">
    <source>
        <dbReference type="Pfam" id="PF01370"/>
    </source>
</evidence>
<dbReference type="Gene3D" id="3.90.25.10">
    <property type="entry name" value="UDP-galactose 4-epimerase, domain 1"/>
    <property type="match status" value="1"/>
</dbReference>
<accession>A0AAW0Z229</accession>
<evidence type="ECO:0000313" key="5">
    <source>
        <dbReference type="Proteomes" id="UP001388673"/>
    </source>
</evidence>
<dbReference type="InterPro" id="IPR001509">
    <property type="entry name" value="Epimerase_deHydtase"/>
</dbReference>
<organism evidence="4 5">
    <name type="scientific">Kwoniella newhampshirensis</name>
    <dbReference type="NCBI Taxonomy" id="1651941"/>
    <lineage>
        <taxon>Eukaryota</taxon>
        <taxon>Fungi</taxon>
        <taxon>Dikarya</taxon>
        <taxon>Basidiomycota</taxon>
        <taxon>Agaricomycotina</taxon>
        <taxon>Tremellomycetes</taxon>
        <taxon>Tremellales</taxon>
        <taxon>Cryptococcaceae</taxon>
        <taxon>Kwoniella</taxon>
    </lineage>
</organism>
<evidence type="ECO:0000256" key="1">
    <source>
        <dbReference type="ARBA" id="ARBA00022857"/>
    </source>
</evidence>
<feature type="domain" description="NAD-dependent epimerase/dehydratase" evidence="3">
    <location>
        <begin position="18"/>
        <end position="226"/>
    </location>
</feature>
<dbReference type="AlphaFoldDB" id="A0AAW0Z229"/>
<sequence length="362" mass="39309">MVAPTYDALKLPPHVKTVLVSGAGGFVGQQLVQLLLSLFKDIKIIATDIVEPPNHGITDSKRLRCVKADLGKEAELKGLFDGEKVDGVFALHGVMSGGAEANFPLGYAVNVDSNLNLLKYTHTHAQSTLSEGDPRPIYVFVSSLAVYGGPKCRPQDYVVPKDTPIIPGSSYGVQKTIMELYVYDYGRKGYLNTRSVRLPTVAIRPGAPSSAASSFISGLIREPLQGVEAICPIASSLDDPALDDMPFWCSRTKTVVRNIAWALCMPESNFGEGEGRSINIPGIKVRPRQIVEALVEHGGKDKLSLVKFQKDQAVINICKTWAGEYDNTDFLKMGFEADDTETGFGLAVKDFKEELAKEASQT</sequence>
<dbReference type="PANTHER" id="PTHR43103:SF3">
    <property type="entry name" value="ADP-L-GLYCERO-D-MANNO-HEPTOSE-6-EPIMERASE"/>
    <property type="match status" value="1"/>
</dbReference>
<dbReference type="KEGG" id="kne:92178676"/>
<dbReference type="InterPro" id="IPR036291">
    <property type="entry name" value="NAD(P)-bd_dom_sf"/>
</dbReference>
<dbReference type="Pfam" id="PF01370">
    <property type="entry name" value="Epimerase"/>
    <property type="match status" value="1"/>
</dbReference>
<dbReference type="Proteomes" id="UP001388673">
    <property type="component" value="Unassembled WGS sequence"/>
</dbReference>
<dbReference type="PANTHER" id="PTHR43103">
    <property type="entry name" value="NUCLEOSIDE-DIPHOSPHATE-SUGAR EPIMERASE"/>
    <property type="match status" value="1"/>
</dbReference>
<dbReference type="GeneID" id="92178676"/>
<dbReference type="RefSeq" id="XP_066804467.1">
    <property type="nucleotide sequence ID" value="XM_066944544.1"/>
</dbReference>
<keyword evidence="5" id="KW-1185">Reference proteome</keyword>
<dbReference type="EMBL" id="JBCAWK010000003">
    <property type="protein sequence ID" value="KAK8864171.1"/>
    <property type="molecule type" value="Genomic_DNA"/>
</dbReference>
<dbReference type="SUPFAM" id="SSF51735">
    <property type="entry name" value="NAD(P)-binding Rossmann-fold domains"/>
    <property type="match status" value="1"/>
</dbReference>
<comment type="caution">
    <text evidence="4">The sequence shown here is derived from an EMBL/GenBank/DDBJ whole genome shotgun (WGS) entry which is preliminary data.</text>
</comment>